<reference evidence="2" key="1">
    <citation type="submission" date="2019-12" db="EMBL/GenBank/DDBJ databases">
        <authorList>
            <person name="Scholz U."/>
            <person name="Mascher M."/>
            <person name="Fiebig A."/>
        </authorList>
    </citation>
    <scope>NUCLEOTIDE SEQUENCE</scope>
</reference>
<dbReference type="EMBL" id="LR746273">
    <property type="protein sequence ID" value="CAA7403644.1"/>
    <property type="molecule type" value="Genomic_DNA"/>
</dbReference>
<evidence type="ECO:0000313" key="3">
    <source>
        <dbReference type="EMBL" id="CAA7403644.1"/>
    </source>
</evidence>
<evidence type="ECO:0000313" key="4">
    <source>
        <dbReference type="Proteomes" id="UP000663760"/>
    </source>
</evidence>
<name>A0A7I8J9E5_SPIIN</name>
<dbReference type="AlphaFoldDB" id="A0A7I8J9E5"/>
<gene>
    <name evidence="2" type="ORF">SI7747_10013231</name>
    <name evidence="3" type="ORF">SI8410_10014322</name>
</gene>
<dbReference type="Proteomes" id="UP000663760">
    <property type="component" value="Chromosome 10"/>
</dbReference>
<evidence type="ECO:0000256" key="1">
    <source>
        <dbReference type="SAM" id="MobiDB-lite"/>
    </source>
</evidence>
<dbReference type="EMBL" id="LR743597">
    <property type="protein sequence ID" value="CAA2627578.1"/>
    <property type="molecule type" value="Genomic_DNA"/>
</dbReference>
<keyword evidence="4" id="KW-1185">Reference proteome</keyword>
<evidence type="ECO:0000313" key="2">
    <source>
        <dbReference type="EMBL" id="CAA2627578.1"/>
    </source>
</evidence>
<protein>
    <submittedName>
        <fullName evidence="2">Uncharacterized protein</fullName>
    </submittedName>
</protein>
<proteinExistence type="predicted"/>
<sequence>METSHSGGTHSVPAESPPFRYLKAPASSPTHLMSGPASENMLMEGWSCFVMANQSSK</sequence>
<accession>A0A7I8J9E5</accession>
<feature type="region of interest" description="Disordered" evidence="1">
    <location>
        <begin position="1"/>
        <end position="37"/>
    </location>
</feature>
<organism evidence="2">
    <name type="scientific">Spirodela intermedia</name>
    <name type="common">Intermediate duckweed</name>
    <dbReference type="NCBI Taxonomy" id="51605"/>
    <lineage>
        <taxon>Eukaryota</taxon>
        <taxon>Viridiplantae</taxon>
        <taxon>Streptophyta</taxon>
        <taxon>Embryophyta</taxon>
        <taxon>Tracheophyta</taxon>
        <taxon>Spermatophyta</taxon>
        <taxon>Magnoliopsida</taxon>
        <taxon>Liliopsida</taxon>
        <taxon>Araceae</taxon>
        <taxon>Lemnoideae</taxon>
        <taxon>Spirodela</taxon>
    </lineage>
</organism>